<evidence type="ECO:0000313" key="6">
    <source>
        <dbReference type="Proteomes" id="UP001597018"/>
    </source>
</evidence>
<keyword evidence="4" id="KW-1133">Transmembrane helix</keyword>
<feature type="transmembrane region" description="Helical" evidence="4">
    <location>
        <begin position="302"/>
        <end position="332"/>
    </location>
</feature>
<feature type="transmembrane region" description="Helical" evidence="4">
    <location>
        <begin position="386"/>
        <end position="408"/>
    </location>
</feature>
<comment type="caution">
    <text evidence="5">The sequence shown here is derived from an EMBL/GenBank/DDBJ whole genome shotgun (WGS) entry which is preliminary data.</text>
</comment>
<dbReference type="PANTHER" id="PTHR43630:SF1">
    <property type="entry name" value="POLY-BETA-1,6-N-ACETYL-D-GLUCOSAMINE SYNTHASE"/>
    <property type="match status" value="1"/>
</dbReference>
<keyword evidence="6" id="KW-1185">Reference proteome</keyword>
<comment type="similarity">
    <text evidence="1">Belongs to the glycosyltransferase 2 family.</text>
</comment>
<accession>A0ABW3FZJ3</accession>
<evidence type="ECO:0000256" key="3">
    <source>
        <dbReference type="ARBA" id="ARBA00022679"/>
    </source>
</evidence>
<dbReference type="SUPFAM" id="SSF53448">
    <property type="entry name" value="Nucleotide-diphospho-sugar transferases"/>
    <property type="match status" value="1"/>
</dbReference>
<evidence type="ECO:0000256" key="1">
    <source>
        <dbReference type="ARBA" id="ARBA00006739"/>
    </source>
</evidence>
<feature type="transmembrane region" description="Helical" evidence="4">
    <location>
        <begin position="6"/>
        <end position="28"/>
    </location>
</feature>
<evidence type="ECO:0000256" key="2">
    <source>
        <dbReference type="ARBA" id="ARBA00022676"/>
    </source>
</evidence>
<dbReference type="GO" id="GO:0016757">
    <property type="term" value="F:glycosyltransferase activity"/>
    <property type="evidence" value="ECO:0007669"/>
    <property type="project" value="UniProtKB-KW"/>
</dbReference>
<dbReference type="CDD" id="cd06423">
    <property type="entry name" value="CESA_like"/>
    <property type="match status" value="1"/>
</dbReference>
<dbReference type="EMBL" id="JBHTIW010000043">
    <property type="protein sequence ID" value="MFD0923829.1"/>
    <property type="molecule type" value="Genomic_DNA"/>
</dbReference>
<reference evidence="6" key="1">
    <citation type="journal article" date="2019" name="Int. J. Syst. Evol. Microbiol.">
        <title>The Global Catalogue of Microorganisms (GCM) 10K type strain sequencing project: providing services to taxonomists for standard genome sequencing and annotation.</title>
        <authorList>
            <consortium name="The Broad Institute Genomics Platform"/>
            <consortium name="The Broad Institute Genome Sequencing Center for Infectious Disease"/>
            <person name="Wu L."/>
            <person name="Ma J."/>
        </authorList>
    </citation>
    <scope>NUCLEOTIDE SEQUENCE [LARGE SCALE GENOMIC DNA]</scope>
    <source>
        <strain evidence="6">CCUG 56401</strain>
    </source>
</reference>
<proteinExistence type="inferred from homology"/>
<dbReference type="EC" id="2.4.-.-" evidence="5"/>
<organism evidence="5 6">
    <name type="scientific">Saccharopolyspora rosea</name>
    <dbReference type="NCBI Taxonomy" id="524884"/>
    <lineage>
        <taxon>Bacteria</taxon>
        <taxon>Bacillati</taxon>
        <taxon>Actinomycetota</taxon>
        <taxon>Actinomycetes</taxon>
        <taxon>Pseudonocardiales</taxon>
        <taxon>Pseudonocardiaceae</taxon>
        <taxon>Saccharopolyspora</taxon>
    </lineage>
</organism>
<dbReference type="Pfam" id="PF13641">
    <property type="entry name" value="Glyco_tranf_2_3"/>
    <property type="match status" value="1"/>
</dbReference>
<dbReference type="PANTHER" id="PTHR43630">
    <property type="entry name" value="POLY-BETA-1,6-N-ACETYL-D-GLUCOSAMINE SYNTHASE"/>
    <property type="match status" value="1"/>
</dbReference>
<evidence type="ECO:0000313" key="5">
    <source>
        <dbReference type="EMBL" id="MFD0923829.1"/>
    </source>
</evidence>
<name>A0ABW3FZJ3_9PSEU</name>
<keyword evidence="4" id="KW-0812">Transmembrane</keyword>
<dbReference type="InterPro" id="IPR029044">
    <property type="entry name" value="Nucleotide-diphossugar_trans"/>
</dbReference>
<sequence>MIPWWLLAVAVFGTNFTVWGVVGLLRLLDSSATRWRRHRAPAPGRHHLRGAPPVDVTDVAVLIPAHNEEAVIVGSIRAIAELVPRANVHVVSDGSTDRTVELAEHCGVNVISTHRNVGKAGALQEAIHRFDLVRRFRVVMLLDADTQVRPGYFRAALPLFDDPRVVAVAGCVTTSWRGRGLGPVGKLVAFHRQRIYTMTQYLLKFGQTWRRCNATHIVPGFASLYRTDVLPHIDLNPPGLVIEDFNMTFEVYQKRLGKVGFTPAAVAATQDPGTLRDYVRQCRRWSLGLWQTVRLHPPRPNLFTAALGLLLVELLTSSMMLVLLPFTALALLVPQLWPDLRAAPVVGDVHTAVASHLTPEALLFGVLVPDLLLTCVVAVALRQPRFLLFAGLFLALRVLDAAIALHALPSAWTRSSGVWRSPGRRAVDDPSCTDRTEVSRS</sequence>
<dbReference type="Gene3D" id="3.90.550.10">
    <property type="entry name" value="Spore Coat Polysaccharide Biosynthesis Protein SpsA, Chain A"/>
    <property type="match status" value="1"/>
</dbReference>
<dbReference type="Proteomes" id="UP001597018">
    <property type="component" value="Unassembled WGS sequence"/>
</dbReference>
<dbReference type="RefSeq" id="WP_263247958.1">
    <property type="nucleotide sequence ID" value="NZ_BAABLT010000043.1"/>
</dbReference>
<keyword evidence="3 5" id="KW-0808">Transferase</keyword>
<feature type="transmembrane region" description="Helical" evidence="4">
    <location>
        <begin position="361"/>
        <end position="381"/>
    </location>
</feature>
<keyword evidence="2 5" id="KW-0328">Glycosyltransferase</keyword>
<keyword evidence="4" id="KW-0472">Membrane</keyword>
<evidence type="ECO:0000256" key="4">
    <source>
        <dbReference type="SAM" id="Phobius"/>
    </source>
</evidence>
<gene>
    <name evidence="5" type="ORF">ACFQ16_29130</name>
</gene>
<protein>
    <submittedName>
        <fullName evidence="5">Glycosyltransferase family 2 protein</fullName>
        <ecNumber evidence="5">2.4.-.-</ecNumber>
    </submittedName>
</protein>